<dbReference type="Gene3D" id="1.20.1640.10">
    <property type="entry name" value="Multidrug efflux transporter AcrB transmembrane domain"/>
    <property type="match status" value="1"/>
</dbReference>
<dbReference type="EMBL" id="LAZR01066183">
    <property type="protein sequence ID" value="KKK54077.1"/>
    <property type="molecule type" value="Genomic_DNA"/>
</dbReference>
<dbReference type="SUPFAM" id="SSF82693">
    <property type="entry name" value="Multidrug efflux transporter AcrB pore domain, PN1, PN2, PC1 and PC2 subdomains"/>
    <property type="match status" value="1"/>
</dbReference>
<comment type="caution">
    <text evidence="2">The sequence shown here is derived from an EMBL/GenBank/DDBJ whole genome shotgun (WGS) entry which is preliminary data.</text>
</comment>
<feature type="non-terminal residue" evidence="2">
    <location>
        <position position="171"/>
    </location>
</feature>
<accession>A0A0F8WB71</accession>
<proteinExistence type="predicted"/>
<dbReference type="Gene3D" id="3.30.70.1320">
    <property type="entry name" value="Multidrug efflux transporter AcrB pore domain like"/>
    <property type="match status" value="1"/>
</dbReference>
<evidence type="ECO:0008006" key="3">
    <source>
        <dbReference type="Google" id="ProtNLM"/>
    </source>
</evidence>
<dbReference type="AlphaFoldDB" id="A0A0F8WB71"/>
<sequence length="171" mass="18538">MAGNSVAANLLMVALIAGGLFAALSIKQEVFPEYELDIINVSVSYPGTSPEEVEQGVVLAIEEEVRSHENVDRVTAVATEGRATIVAELITGSDANKTLQDIKSAVDRISSLPDEAERPIVSLKSRRRGVLRIALSGEIEERLLYDLAVRVKNELTALPGITQIEMRGLRE</sequence>
<evidence type="ECO:0000256" key="1">
    <source>
        <dbReference type="SAM" id="Phobius"/>
    </source>
</evidence>
<protein>
    <recommendedName>
        <fullName evidence="3">Acriflavin resistance protein</fullName>
    </recommendedName>
</protein>
<organism evidence="2">
    <name type="scientific">marine sediment metagenome</name>
    <dbReference type="NCBI Taxonomy" id="412755"/>
    <lineage>
        <taxon>unclassified sequences</taxon>
        <taxon>metagenomes</taxon>
        <taxon>ecological metagenomes</taxon>
    </lineage>
</organism>
<name>A0A0F8WB71_9ZZZZ</name>
<dbReference type="InterPro" id="IPR001036">
    <property type="entry name" value="Acrflvin-R"/>
</dbReference>
<gene>
    <name evidence="2" type="ORF">LCGC14_3088360</name>
</gene>
<feature type="transmembrane region" description="Helical" evidence="1">
    <location>
        <begin position="6"/>
        <end position="26"/>
    </location>
</feature>
<dbReference type="Pfam" id="PF00873">
    <property type="entry name" value="ACR_tran"/>
    <property type="match status" value="1"/>
</dbReference>
<keyword evidence="1" id="KW-0472">Membrane</keyword>
<keyword evidence="1" id="KW-0812">Transmembrane</keyword>
<reference evidence="2" key="1">
    <citation type="journal article" date="2015" name="Nature">
        <title>Complex archaea that bridge the gap between prokaryotes and eukaryotes.</title>
        <authorList>
            <person name="Spang A."/>
            <person name="Saw J.H."/>
            <person name="Jorgensen S.L."/>
            <person name="Zaremba-Niedzwiedzka K."/>
            <person name="Martijn J."/>
            <person name="Lind A.E."/>
            <person name="van Eijk R."/>
            <person name="Schleper C."/>
            <person name="Guy L."/>
            <person name="Ettema T.J."/>
        </authorList>
    </citation>
    <scope>NUCLEOTIDE SEQUENCE</scope>
</reference>
<keyword evidence="1" id="KW-1133">Transmembrane helix</keyword>
<dbReference type="GO" id="GO:0005886">
    <property type="term" value="C:plasma membrane"/>
    <property type="evidence" value="ECO:0007669"/>
    <property type="project" value="TreeGrafter"/>
</dbReference>
<dbReference type="PANTHER" id="PTHR32063">
    <property type="match status" value="1"/>
</dbReference>
<evidence type="ECO:0000313" key="2">
    <source>
        <dbReference type="EMBL" id="KKK54077.1"/>
    </source>
</evidence>
<dbReference type="PANTHER" id="PTHR32063:SF33">
    <property type="entry name" value="RND SUPERFAMILY EFFLUX PUMP PERMEASE COMPONENT"/>
    <property type="match status" value="1"/>
</dbReference>
<dbReference type="Gene3D" id="3.30.70.1430">
    <property type="entry name" value="Multidrug efflux transporter AcrB pore domain"/>
    <property type="match status" value="1"/>
</dbReference>
<dbReference type="GO" id="GO:0042910">
    <property type="term" value="F:xenobiotic transmembrane transporter activity"/>
    <property type="evidence" value="ECO:0007669"/>
    <property type="project" value="TreeGrafter"/>
</dbReference>